<evidence type="ECO:0000313" key="2">
    <source>
        <dbReference type="Proteomes" id="UP001151760"/>
    </source>
</evidence>
<organism evidence="1 2">
    <name type="scientific">Tanacetum coccineum</name>
    <dbReference type="NCBI Taxonomy" id="301880"/>
    <lineage>
        <taxon>Eukaryota</taxon>
        <taxon>Viridiplantae</taxon>
        <taxon>Streptophyta</taxon>
        <taxon>Embryophyta</taxon>
        <taxon>Tracheophyta</taxon>
        <taxon>Spermatophyta</taxon>
        <taxon>Magnoliopsida</taxon>
        <taxon>eudicotyledons</taxon>
        <taxon>Gunneridae</taxon>
        <taxon>Pentapetalae</taxon>
        <taxon>asterids</taxon>
        <taxon>campanulids</taxon>
        <taxon>Asterales</taxon>
        <taxon>Asteraceae</taxon>
        <taxon>Asteroideae</taxon>
        <taxon>Anthemideae</taxon>
        <taxon>Anthemidinae</taxon>
        <taxon>Tanacetum</taxon>
    </lineage>
</organism>
<name>A0ABQ5HV85_9ASTR</name>
<protein>
    <submittedName>
        <fullName evidence="1">Uncharacterized protein</fullName>
    </submittedName>
</protein>
<dbReference type="EMBL" id="BQNB010020048">
    <property type="protein sequence ID" value="GJT91761.1"/>
    <property type="molecule type" value="Genomic_DNA"/>
</dbReference>
<reference evidence="1" key="2">
    <citation type="submission" date="2022-01" db="EMBL/GenBank/DDBJ databases">
        <authorList>
            <person name="Yamashiro T."/>
            <person name="Shiraishi A."/>
            <person name="Satake H."/>
            <person name="Nakayama K."/>
        </authorList>
    </citation>
    <scope>NUCLEOTIDE SEQUENCE</scope>
</reference>
<sequence>MKVKKRQKLKDDAEKKDLKEYLNIVPREGMNIKVLQTKYPLIDWEIYTEDSRVYWKIIRVGDLTKIYQFFDDMLKNFDRDDLVKLWDLVKGRFSSNEPTDDKEKALWVELKRLFKPDTDDLLELHKYMYDPLEWRLYDTCIVPHVSTEKGQDMFMLVKKDYPLTRGLLMLMLVNKLQVDQHSEMADELLKKIFEIANRPRH</sequence>
<proteinExistence type="predicted"/>
<dbReference type="Proteomes" id="UP001151760">
    <property type="component" value="Unassembled WGS sequence"/>
</dbReference>
<evidence type="ECO:0000313" key="1">
    <source>
        <dbReference type="EMBL" id="GJT91761.1"/>
    </source>
</evidence>
<accession>A0ABQ5HV85</accession>
<gene>
    <name evidence="1" type="ORF">Tco_1080606</name>
</gene>
<reference evidence="1" key="1">
    <citation type="journal article" date="2022" name="Int. J. Mol. Sci.">
        <title>Draft Genome of Tanacetum Coccineum: Genomic Comparison of Closely Related Tanacetum-Family Plants.</title>
        <authorList>
            <person name="Yamashiro T."/>
            <person name="Shiraishi A."/>
            <person name="Nakayama K."/>
            <person name="Satake H."/>
        </authorList>
    </citation>
    <scope>NUCLEOTIDE SEQUENCE</scope>
</reference>
<comment type="caution">
    <text evidence="1">The sequence shown here is derived from an EMBL/GenBank/DDBJ whole genome shotgun (WGS) entry which is preliminary data.</text>
</comment>
<keyword evidence="2" id="KW-1185">Reference proteome</keyword>